<evidence type="ECO:0000256" key="4">
    <source>
        <dbReference type="ARBA" id="ARBA00022989"/>
    </source>
</evidence>
<feature type="transmembrane region" description="Helical" evidence="7">
    <location>
        <begin position="169"/>
        <end position="188"/>
    </location>
</feature>
<evidence type="ECO:0000256" key="5">
    <source>
        <dbReference type="ARBA" id="ARBA00023065"/>
    </source>
</evidence>
<evidence type="ECO:0000256" key="6">
    <source>
        <dbReference type="ARBA" id="ARBA00023136"/>
    </source>
</evidence>
<keyword evidence="2" id="KW-0813">Transport</keyword>
<dbReference type="Pfam" id="PF00999">
    <property type="entry name" value="Na_H_Exchanger"/>
    <property type="match status" value="1"/>
</dbReference>
<keyword evidence="10" id="KW-1185">Reference proteome</keyword>
<gene>
    <name evidence="9" type="ORF">BJ322DRAFT_1220190</name>
</gene>
<name>A0A9P6L4N5_9AGAM</name>
<dbReference type="Gene3D" id="1.20.1530.20">
    <property type="match status" value="1"/>
</dbReference>
<dbReference type="InterPro" id="IPR038770">
    <property type="entry name" value="Na+/solute_symporter_sf"/>
</dbReference>
<comment type="subcellular location">
    <subcellularLocation>
        <location evidence="1">Membrane</location>
        <topology evidence="1">Multi-pass membrane protein</topology>
    </subcellularLocation>
</comment>
<dbReference type="InterPro" id="IPR050794">
    <property type="entry name" value="CPA2_transporter"/>
</dbReference>
<keyword evidence="3 7" id="KW-0812">Transmembrane</keyword>
<dbReference type="GO" id="GO:1902600">
    <property type="term" value="P:proton transmembrane transport"/>
    <property type="evidence" value="ECO:0007669"/>
    <property type="project" value="InterPro"/>
</dbReference>
<dbReference type="InterPro" id="IPR006153">
    <property type="entry name" value="Cation/H_exchanger_TM"/>
</dbReference>
<dbReference type="PANTHER" id="PTHR32468:SF0">
    <property type="entry name" value="K(+)_H(+) ANTIPORTER 1"/>
    <property type="match status" value="1"/>
</dbReference>
<protein>
    <submittedName>
        <fullName evidence="9">Sodium/hydrogen exchanger family-domain-containing protein</fullName>
    </submittedName>
</protein>
<evidence type="ECO:0000313" key="10">
    <source>
        <dbReference type="Proteomes" id="UP000736335"/>
    </source>
</evidence>
<feature type="transmembrane region" description="Helical" evidence="7">
    <location>
        <begin position="102"/>
        <end position="123"/>
    </location>
</feature>
<evidence type="ECO:0000313" key="9">
    <source>
        <dbReference type="EMBL" id="KAF9782222.1"/>
    </source>
</evidence>
<dbReference type="GO" id="GO:0016020">
    <property type="term" value="C:membrane"/>
    <property type="evidence" value="ECO:0007669"/>
    <property type="project" value="UniProtKB-SubCell"/>
</dbReference>
<comment type="caution">
    <text evidence="9">The sequence shown here is derived from an EMBL/GenBank/DDBJ whole genome shotgun (WGS) entry which is preliminary data.</text>
</comment>
<dbReference type="GO" id="GO:0015297">
    <property type="term" value="F:antiporter activity"/>
    <property type="evidence" value="ECO:0007669"/>
    <property type="project" value="InterPro"/>
</dbReference>
<dbReference type="EMBL" id="WIUZ02000012">
    <property type="protein sequence ID" value="KAF9782222.1"/>
    <property type="molecule type" value="Genomic_DNA"/>
</dbReference>
<evidence type="ECO:0000256" key="3">
    <source>
        <dbReference type="ARBA" id="ARBA00022692"/>
    </source>
</evidence>
<feature type="transmembrane region" description="Helical" evidence="7">
    <location>
        <begin position="371"/>
        <end position="393"/>
    </location>
</feature>
<dbReference type="OrthoDB" id="2687058at2759"/>
<feature type="transmembrane region" description="Helical" evidence="7">
    <location>
        <begin position="437"/>
        <end position="457"/>
    </location>
</feature>
<evidence type="ECO:0000259" key="8">
    <source>
        <dbReference type="Pfam" id="PF00999"/>
    </source>
</evidence>
<feature type="transmembrane region" description="Helical" evidence="7">
    <location>
        <begin position="43"/>
        <end position="62"/>
    </location>
</feature>
<keyword evidence="5" id="KW-0406">Ion transport</keyword>
<keyword evidence="6 7" id="KW-0472">Membrane</keyword>
<evidence type="ECO:0000256" key="1">
    <source>
        <dbReference type="ARBA" id="ARBA00004141"/>
    </source>
</evidence>
<evidence type="ECO:0000256" key="2">
    <source>
        <dbReference type="ARBA" id="ARBA00022448"/>
    </source>
</evidence>
<feature type="transmembrane region" description="Helical" evidence="7">
    <location>
        <begin position="233"/>
        <end position="253"/>
    </location>
</feature>
<feature type="transmembrane region" description="Helical" evidence="7">
    <location>
        <begin position="274"/>
        <end position="300"/>
    </location>
</feature>
<feature type="domain" description="Cation/H+ exchanger transmembrane" evidence="8">
    <location>
        <begin position="57"/>
        <end position="451"/>
    </location>
</feature>
<evidence type="ECO:0000256" key="7">
    <source>
        <dbReference type="SAM" id="Phobius"/>
    </source>
</evidence>
<keyword evidence="4 7" id="KW-1133">Transmembrane helix</keyword>
<proteinExistence type="predicted"/>
<dbReference type="Proteomes" id="UP000736335">
    <property type="component" value="Unassembled WGS sequence"/>
</dbReference>
<reference evidence="9" key="2">
    <citation type="submission" date="2020-11" db="EMBL/GenBank/DDBJ databases">
        <authorList>
            <consortium name="DOE Joint Genome Institute"/>
            <person name="Kuo A."/>
            <person name="Miyauchi S."/>
            <person name="Kiss E."/>
            <person name="Drula E."/>
            <person name="Kohler A."/>
            <person name="Sanchez-Garcia M."/>
            <person name="Andreopoulos B."/>
            <person name="Barry K.W."/>
            <person name="Bonito G."/>
            <person name="Buee M."/>
            <person name="Carver A."/>
            <person name="Chen C."/>
            <person name="Cichocki N."/>
            <person name="Clum A."/>
            <person name="Culley D."/>
            <person name="Crous P.W."/>
            <person name="Fauchery L."/>
            <person name="Girlanda M."/>
            <person name="Hayes R."/>
            <person name="Keri Z."/>
            <person name="Labutti K."/>
            <person name="Lipzen A."/>
            <person name="Lombard V."/>
            <person name="Magnuson J."/>
            <person name="Maillard F."/>
            <person name="Morin E."/>
            <person name="Murat C."/>
            <person name="Nolan M."/>
            <person name="Ohm R."/>
            <person name="Pangilinan J."/>
            <person name="Pereira M."/>
            <person name="Perotto S."/>
            <person name="Peter M."/>
            <person name="Riley R."/>
            <person name="Sitrit Y."/>
            <person name="Stielow B."/>
            <person name="Szollosi G."/>
            <person name="Zifcakova L."/>
            <person name="Stursova M."/>
            <person name="Spatafora J.W."/>
            <person name="Tedersoo L."/>
            <person name="Vaario L.-M."/>
            <person name="Yamada A."/>
            <person name="Yan M."/>
            <person name="Wang P."/>
            <person name="Xu J."/>
            <person name="Bruns T."/>
            <person name="Baldrian P."/>
            <person name="Vilgalys R."/>
            <person name="Henrissat B."/>
            <person name="Grigoriev I.V."/>
            <person name="Hibbett D."/>
            <person name="Nagy L.G."/>
            <person name="Martin F.M."/>
        </authorList>
    </citation>
    <scope>NUCLEOTIDE SEQUENCE</scope>
    <source>
        <strain evidence="9">UH-Tt-Lm1</strain>
    </source>
</reference>
<sequence length="880" mass="94390">MGTFADGIIHLGRRLVSRAAQGQGGVLSGDNPTTYLPSNPMRLWILQLVIIISVIQILAYPLGKIRQPRVISEVIAGIILGPTVMGRIPGFTNAIFPPASLPSLTLTSNIGITLYLFLVGLEVDVRLMKRNGKSAAFISALGLIIPLGLGAAIAIPLYHTFVAPTVNMAYFILFVAVAVGITAFPVLCRILTELKLLDTVVGLVVLAAGVGNDVVGWILLALTVALVNSTGGLTGLYVLLVGIGYVIFMLLPVKWAFRILLTKSGSLATGQPTTFVMTITLLMVFVSAFLTDIIGIHPIFGGFVAGLIIPHDNGFAVALVERFEDLVSIILIPLARHIFHSIVNVTRLRRTYFTLSGLKTNLGLLDNGITWGYTILLCVVSFCAKFLPCAITAKLCGFNIRESGAIGALMSCKGLVELIVLNVGLQAGVLDTRTFSMFVLHALVLTFATTPLTLAFYPPMHRVRVGAHQIGDRDPEVRPPGGSEDEFKTRFAIVLDKLEQLPAIMTVTQLLSNSSSRSLLAASDISTDEKAPSRDISLLRPVSVDALRLIELTERTSAVMMSAEADYILQTDPLVSVFRTFGALNRIPVKANISVVNYDEFSDSVARHVEQSSSQMLMVPLKVTGNGDAAASTGFNPFDHLFKRTITTDHSTEAVNSHYIRKVFAGTQADVCLVIDRGLSTSGAPNDQHMFLPFFGGPDDRLALSLVVQLCAGDSGVTASVVRIKKNTATGTSEKIEEFGTGAHNTIFPDTVYGYQSTQTHLASATADDLIWGRYTSTTLDPALRVATGRINFSEKTTDRPLHFVQTFAAGLAPSRLLIVLGRSRRMATESHAAELKKLLSDNHTSIGGEATKTLGEVGTAVMSGGLGEGIFVVQARFTA</sequence>
<feature type="transmembrane region" description="Helical" evidence="7">
    <location>
        <begin position="74"/>
        <end position="96"/>
    </location>
</feature>
<organism evidence="9 10">
    <name type="scientific">Thelephora terrestris</name>
    <dbReference type="NCBI Taxonomy" id="56493"/>
    <lineage>
        <taxon>Eukaryota</taxon>
        <taxon>Fungi</taxon>
        <taxon>Dikarya</taxon>
        <taxon>Basidiomycota</taxon>
        <taxon>Agaricomycotina</taxon>
        <taxon>Agaricomycetes</taxon>
        <taxon>Thelephorales</taxon>
        <taxon>Thelephoraceae</taxon>
        <taxon>Thelephora</taxon>
    </lineage>
</organism>
<reference evidence="9" key="1">
    <citation type="journal article" date="2020" name="Nat. Commun.">
        <title>Large-scale genome sequencing of mycorrhizal fungi provides insights into the early evolution of symbiotic traits.</title>
        <authorList>
            <person name="Miyauchi S."/>
            <person name="Kiss E."/>
            <person name="Kuo A."/>
            <person name="Drula E."/>
            <person name="Kohler A."/>
            <person name="Sanchez-Garcia M."/>
            <person name="Morin E."/>
            <person name="Andreopoulos B."/>
            <person name="Barry K.W."/>
            <person name="Bonito G."/>
            <person name="Buee M."/>
            <person name="Carver A."/>
            <person name="Chen C."/>
            <person name="Cichocki N."/>
            <person name="Clum A."/>
            <person name="Culley D."/>
            <person name="Crous P.W."/>
            <person name="Fauchery L."/>
            <person name="Girlanda M."/>
            <person name="Hayes R.D."/>
            <person name="Keri Z."/>
            <person name="LaButti K."/>
            <person name="Lipzen A."/>
            <person name="Lombard V."/>
            <person name="Magnuson J."/>
            <person name="Maillard F."/>
            <person name="Murat C."/>
            <person name="Nolan M."/>
            <person name="Ohm R.A."/>
            <person name="Pangilinan J."/>
            <person name="Pereira M.F."/>
            <person name="Perotto S."/>
            <person name="Peter M."/>
            <person name="Pfister S."/>
            <person name="Riley R."/>
            <person name="Sitrit Y."/>
            <person name="Stielow J.B."/>
            <person name="Szollosi G."/>
            <person name="Zifcakova L."/>
            <person name="Stursova M."/>
            <person name="Spatafora J.W."/>
            <person name="Tedersoo L."/>
            <person name="Vaario L.M."/>
            <person name="Yamada A."/>
            <person name="Yan M."/>
            <person name="Wang P."/>
            <person name="Xu J."/>
            <person name="Bruns T."/>
            <person name="Baldrian P."/>
            <person name="Vilgalys R."/>
            <person name="Dunand C."/>
            <person name="Henrissat B."/>
            <person name="Grigoriev I.V."/>
            <person name="Hibbett D."/>
            <person name="Nagy L.G."/>
            <person name="Martin F.M."/>
        </authorList>
    </citation>
    <scope>NUCLEOTIDE SEQUENCE</scope>
    <source>
        <strain evidence="9">UH-Tt-Lm1</strain>
    </source>
</reference>
<dbReference type="AlphaFoldDB" id="A0A9P6L4N5"/>
<accession>A0A9P6L4N5</accession>
<dbReference type="PANTHER" id="PTHR32468">
    <property type="entry name" value="CATION/H + ANTIPORTER"/>
    <property type="match status" value="1"/>
</dbReference>
<feature type="transmembrane region" description="Helical" evidence="7">
    <location>
        <begin position="135"/>
        <end position="157"/>
    </location>
</feature>
<feature type="transmembrane region" description="Helical" evidence="7">
    <location>
        <begin position="200"/>
        <end position="227"/>
    </location>
</feature>